<dbReference type="Proteomes" id="UP000014500">
    <property type="component" value="Unassembled WGS sequence"/>
</dbReference>
<sequence>MFEVFSLEKNMNKFAKKYVCYDPNLTRFSELGNVALNKTFWERTYATTRKFSLIMPGLSDSTVPCVTGDTFDKIKKPKSSTLKIKSSQISSISNCSDKDQISKGLTAKITAGYNESYTSNTAKKLKTLIILPKPPLSSPYDECWPQTTLAATQSLPNVKHLHPLSSASCAQRRVSRLPSLSKIVEQDTDKHHRGLTDSYNVKQYDSEKVLVSSYDSPSPQSETFSKGKLKIMQKNMKEKIPTFEKSLIFTDDTMYSSRSCTKGSSSVKPSAEAVIITSESAASLSPSALIAMDRAEFWNERRPKKVPPPMREFGKVSERKKAYSCLVYRHALKHPLKHLKLNEHICETAIAHPSASLTNILDTYSSIPILKRVEIYSSLHKQRQTTENSLDLKRNKTNHTAITL</sequence>
<reference evidence="1" key="2">
    <citation type="submission" date="2015-02" db="UniProtKB">
        <authorList>
            <consortium name="EnsemblMetazoa"/>
        </authorList>
    </citation>
    <scope>IDENTIFICATION</scope>
</reference>
<organism evidence="1 2">
    <name type="scientific">Strigamia maritima</name>
    <name type="common">European centipede</name>
    <name type="synonym">Geophilus maritimus</name>
    <dbReference type="NCBI Taxonomy" id="126957"/>
    <lineage>
        <taxon>Eukaryota</taxon>
        <taxon>Metazoa</taxon>
        <taxon>Ecdysozoa</taxon>
        <taxon>Arthropoda</taxon>
        <taxon>Myriapoda</taxon>
        <taxon>Chilopoda</taxon>
        <taxon>Pleurostigmophora</taxon>
        <taxon>Geophilomorpha</taxon>
        <taxon>Linotaeniidae</taxon>
        <taxon>Strigamia</taxon>
    </lineage>
</organism>
<protein>
    <submittedName>
        <fullName evidence="1">Uncharacterized protein</fullName>
    </submittedName>
</protein>
<evidence type="ECO:0000313" key="2">
    <source>
        <dbReference type="Proteomes" id="UP000014500"/>
    </source>
</evidence>
<dbReference type="EnsemblMetazoa" id="SMAR014938-RA">
    <property type="protein sequence ID" value="SMAR014938-PA"/>
    <property type="gene ID" value="SMAR014938"/>
</dbReference>
<accession>T1JM58</accession>
<evidence type="ECO:0000313" key="1">
    <source>
        <dbReference type="EnsemblMetazoa" id="SMAR014938-PA"/>
    </source>
</evidence>
<dbReference type="EMBL" id="JH432116">
    <property type="status" value="NOT_ANNOTATED_CDS"/>
    <property type="molecule type" value="Genomic_DNA"/>
</dbReference>
<keyword evidence="2" id="KW-1185">Reference proteome</keyword>
<name>T1JM58_STRMM</name>
<reference evidence="2" key="1">
    <citation type="submission" date="2011-05" db="EMBL/GenBank/DDBJ databases">
        <authorList>
            <person name="Richards S.R."/>
            <person name="Qu J."/>
            <person name="Jiang H."/>
            <person name="Jhangiani S.N."/>
            <person name="Agravi P."/>
            <person name="Goodspeed R."/>
            <person name="Gross S."/>
            <person name="Mandapat C."/>
            <person name="Jackson L."/>
            <person name="Mathew T."/>
            <person name="Pu L."/>
            <person name="Thornton R."/>
            <person name="Saada N."/>
            <person name="Wilczek-Boney K.B."/>
            <person name="Lee S."/>
            <person name="Kovar C."/>
            <person name="Wu Y."/>
            <person name="Scherer S.E."/>
            <person name="Worley K.C."/>
            <person name="Muzny D.M."/>
            <person name="Gibbs R."/>
        </authorList>
    </citation>
    <scope>NUCLEOTIDE SEQUENCE</scope>
    <source>
        <strain evidence="2">Brora</strain>
    </source>
</reference>
<proteinExistence type="predicted"/>
<dbReference type="HOGENOM" id="CLU_682109_0_0_1"/>
<dbReference type="AlphaFoldDB" id="T1JM58"/>